<keyword evidence="6" id="KW-0539">Nucleus</keyword>
<dbReference type="InterPro" id="IPR021858">
    <property type="entry name" value="Fun_TF"/>
</dbReference>
<evidence type="ECO:0000256" key="1">
    <source>
        <dbReference type="ARBA" id="ARBA00022723"/>
    </source>
</evidence>
<evidence type="ECO:0000313" key="9">
    <source>
        <dbReference type="EMBL" id="KAE9963873.1"/>
    </source>
</evidence>
<dbReference type="InterPro" id="IPR052360">
    <property type="entry name" value="Transcr_Regulatory_Proteins"/>
</dbReference>
<keyword evidence="2" id="KW-0862">Zinc</keyword>
<feature type="domain" description="Zn(2)-C6 fungal-type" evidence="8">
    <location>
        <begin position="98"/>
        <end position="128"/>
    </location>
</feature>
<dbReference type="EMBL" id="WNWS01000768">
    <property type="protein sequence ID" value="KAE9963873.1"/>
    <property type="molecule type" value="Genomic_DNA"/>
</dbReference>
<evidence type="ECO:0000256" key="2">
    <source>
        <dbReference type="ARBA" id="ARBA00022833"/>
    </source>
</evidence>
<keyword evidence="5" id="KW-0804">Transcription</keyword>
<protein>
    <recommendedName>
        <fullName evidence="8">Zn(2)-C6 fungal-type domain-containing protein</fullName>
    </recommendedName>
</protein>
<feature type="region of interest" description="Disordered" evidence="7">
    <location>
        <begin position="122"/>
        <end position="152"/>
    </location>
</feature>
<dbReference type="InterPro" id="IPR036864">
    <property type="entry name" value="Zn2-C6_fun-type_DNA-bd_sf"/>
</dbReference>
<proteinExistence type="predicted"/>
<organism evidence="9 10">
    <name type="scientific">Venturia inaequalis</name>
    <name type="common">Apple scab fungus</name>
    <dbReference type="NCBI Taxonomy" id="5025"/>
    <lineage>
        <taxon>Eukaryota</taxon>
        <taxon>Fungi</taxon>
        <taxon>Dikarya</taxon>
        <taxon>Ascomycota</taxon>
        <taxon>Pezizomycotina</taxon>
        <taxon>Dothideomycetes</taxon>
        <taxon>Pleosporomycetidae</taxon>
        <taxon>Venturiales</taxon>
        <taxon>Venturiaceae</taxon>
        <taxon>Venturia</taxon>
    </lineage>
</organism>
<dbReference type="GO" id="GO:0000981">
    <property type="term" value="F:DNA-binding transcription factor activity, RNA polymerase II-specific"/>
    <property type="evidence" value="ECO:0007669"/>
    <property type="project" value="InterPro"/>
</dbReference>
<evidence type="ECO:0000256" key="3">
    <source>
        <dbReference type="ARBA" id="ARBA00023015"/>
    </source>
</evidence>
<dbReference type="PANTHER" id="PTHR36206">
    <property type="entry name" value="ASPERCRYPTIN BIOSYNTHESIS CLUSTER-SPECIFIC TRANSCRIPTION REGULATOR ATNN-RELATED"/>
    <property type="match status" value="1"/>
</dbReference>
<dbReference type="SUPFAM" id="SSF57701">
    <property type="entry name" value="Zn2/Cys6 DNA-binding domain"/>
    <property type="match status" value="1"/>
</dbReference>
<dbReference type="PANTHER" id="PTHR36206:SF4">
    <property type="entry name" value="HYPOTHETICAL CONSERVED PROTEIN (EUROFUNG)-RELATED"/>
    <property type="match status" value="1"/>
</dbReference>
<keyword evidence="4" id="KW-0238">DNA-binding</keyword>
<gene>
    <name evidence="9" type="ORF">EG328_010967</name>
</gene>
<dbReference type="Pfam" id="PF00172">
    <property type="entry name" value="Zn_clus"/>
    <property type="match status" value="1"/>
</dbReference>
<dbReference type="Gene3D" id="4.10.240.10">
    <property type="entry name" value="Zn(2)-C6 fungal-type DNA-binding domain"/>
    <property type="match status" value="1"/>
</dbReference>
<dbReference type="GO" id="GO:0008270">
    <property type="term" value="F:zinc ion binding"/>
    <property type="evidence" value="ECO:0007669"/>
    <property type="project" value="InterPro"/>
</dbReference>
<evidence type="ECO:0000256" key="7">
    <source>
        <dbReference type="SAM" id="MobiDB-lite"/>
    </source>
</evidence>
<feature type="compositionally biased region" description="Low complexity" evidence="7">
    <location>
        <begin position="138"/>
        <end position="150"/>
    </location>
</feature>
<dbReference type="GO" id="GO:0003677">
    <property type="term" value="F:DNA binding"/>
    <property type="evidence" value="ECO:0007669"/>
    <property type="project" value="UniProtKB-KW"/>
</dbReference>
<evidence type="ECO:0000256" key="5">
    <source>
        <dbReference type="ARBA" id="ARBA00023163"/>
    </source>
</evidence>
<sequence length="721" mass="81693">MAGKRCAEAMEALQWFRKAWPASRTRLINFEGPIPDYVFSLLYDWHLLLVKQMDRLVHQPRKKKRASKPKVKTGCLTCKYAFPEVWEIPLLPTDHLNRIRHVKCDETKPKCMRCTNTGRDCDGYTEPAPSKSKSNRGSRSPRSAASPSSPERQFPVFTGSVLEQRALEFFFYETAPQLSGFFTSRFWNGSVLQMSLSEPAIRYAMIAVSAMYEDENLYGKSPVARTESHAAFALEYYNKAISSLIRAAKANPDSIRVPVMAALIFICLEFLRGNVGIALTHIESGIQMLKDWRRKHCGGQSPFAHSSIDAEAAFIERELVPIFGCLNMLSSLFGRRSLAIYTNSLDAGESFESPPPATSIDMARVELTDLVNVIVRFIQSIGESKYKSDVSIDMIVEQIRLQDLFDKWRANYLQLVEKEKEAGTQTEHEKRGANLIQAISITLSLWLAASLSPNESTWDQYKDDYEEIVTLSQTLVPEVVDHSKHFSFEMGIIAPLHFVAWKCRWPHIRRKALALLKASPRRECLFESHDSCAVFTRVMLVEEEYLGLSPHEVPPEDELPPEHLRVHQVDIPPIPPTAQGNPINFLSKPHGISGAWHKRTDHVQLGNVDFEESPASPPSPTVEVEEKEDTTVIFAQHENHAHFDSYYTGLSVNHSETLISVGEFRPHEILEKNCDRRKIIFAAKQVHDLYDTYADFGYPAYMNTPRSQLAAGGLLRLHDAD</sequence>
<accession>A0A8H3U6N4</accession>
<evidence type="ECO:0000256" key="6">
    <source>
        <dbReference type="ARBA" id="ARBA00023242"/>
    </source>
</evidence>
<evidence type="ECO:0000313" key="10">
    <source>
        <dbReference type="Proteomes" id="UP000447873"/>
    </source>
</evidence>
<keyword evidence="3" id="KW-0805">Transcription regulation</keyword>
<dbReference type="Proteomes" id="UP000447873">
    <property type="component" value="Unassembled WGS sequence"/>
</dbReference>
<evidence type="ECO:0000256" key="4">
    <source>
        <dbReference type="ARBA" id="ARBA00023125"/>
    </source>
</evidence>
<dbReference type="Pfam" id="PF11951">
    <property type="entry name" value="Fungal_trans_2"/>
    <property type="match status" value="1"/>
</dbReference>
<name>A0A8H3U6N4_VENIN</name>
<keyword evidence="1" id="KW-0479">Metal-binding</keyword>
<dbReference type="InterPro" id="IPR001138">
    <property type="entry name" value="Zn2Cys6_DnaBD"/>
</dbReference>
<dbReference type="AlphaFoldDB" id="A0A8H3U6N4"/>
<comment type="caution">
    <text evidence="9">The sequence shown here is derived from an EMBL/GenBank/DDBJ whole genome shotgun (WGS) entry which is preliminary data.</text>
</comment>
<reference evidence="9 10" key="1">
    <citation type="submission" date="2018-12" db="EMBL/GenBank/DDBJ databases">
        <title>Venturia inaequalis Genome Resource.</title>
        <authorList>
            <person name="Lichtner F.J."/>
        </authorList>
    </citation>
    <scope>NUCLEOTIDE SEQUENCE [LARGE SCALE GENOMIC DNA]</scope>
    <source>
        <strain evidence="9 10">120213</strain>
    </source>
</reference>
<evidence type="ECO:0000259" key="8">
    <source>
        <dbReference type="Pfam" id="PF00172"/>
    </source>
</evidence>
<dbReference type="CDD" id="cd00067">
    <property type="entry name" value="GAL4"/>
    <property type="match status" value="1"/>
</dbReference>